<dbReference type="InterPro" id="IPR005939">
    <property type="entry name" value="BLH_phosphatase-like"/>
</dbReference>
<name>A0A0H4JB81_9PROT</name>
<dbReference type="OrthoDB" id="9802771at2"/>
<dbReference type="CDD" id="cd14503">
    <property type="entry name" value="PTP-bact"/>
    <property type="match status" value="1"/>
</dbReference>
<evidence type="ECO:0000259" key="1">
    <source>
        <dbReference type="Pfam" id="PF04273"/>
    </source>
</evidence>
<dbReference type="Gene3D" id="3.90.190.10">
    <property type="entry name" value="Protein tyrosine phosphatase superfamily"/>
    <property type="match status" value="1"/>
</dbReference>
<sequence length="134" mass="14985">MKINKINEEISVSEQINVDDLKIIKDAGFNTIICNRPDNESADQTPQEIIKSAAESVGLNYSFIPIFPGQFTQQAVDEFNEIFLEKENGPIFAYCRTGTRSCTLWALANRDKMSGNEIVEQAKGAGYDLSQLFL</sequence>
<feature type="domain" description="Beta-lactamase hydrolase-like protein phosphatase-like" evidence="1">
    <location>
        <begin position="5"/>
        <end position="109"/>
    </location>
</feature>
<protein>
    <recommendedName>
        <fullName evidence="1">Beta-lactamase hydrolase-like protein phosphatase-like domain-containing protein</fullName>
    </recommendedName>
</protein>
<dbReference type="SUPFAM" id="SSF52799">
    <property type="entry name" value="(Phosphotyrosine protein) phosphatases II"/>
    <property type="match status" value="1"/>
</dbReference>
<dbReference type="EMBL" id="CP011002">
    <property type="protein sequence ID" value="AKO65762.1"/>
    <property type="molecule type" value="Genomic_DNA"/>
</dbReference>
<proteinExistence type="predicted"/>
<dbReference type="InterPro" id="IPR029021">
    <property type="entry name" value="Prot-tyrosine_phosphatase-like"/>
</dbReference>
<gene>
    <name evidence="2" type="ORF">VI33_03305</name>
</gene>
<evidence type="ECO:0000313" key="3">
    <source>
        <dbReference type="Proteomes" id="UP000066549"/>
    </source>
</evidence>
<evidence type="ECO:0000313" key="2">
    <source>
        <dbReference type="EMBL" id="AKO65762.1"/>
    </source>
</evidence>
<keyword evidence="3" id="KW-1185">Reference proteome</keyword>
<accession>A0A0H4JB81</accession>
<dbReference type="Pfam" id="PF04273">
    <property type="entry name" value="BLH_phosphatase"/>
    <property type="match status" value="1"/>
</dbReference>
<dbReference type="GO" id="GO:0016787">
    <property type="term" value="F:hydrolase activity"/>
    <property type="evidence" value="ECO:0007669"/>
    <property type="project" value="InterPro"/>
</dbReference>
<dbReference type="AlphaFoldDB" id="A0A0H4JB81"/>
<dbReference type="Proteomes" id="UP000066549">
    <property type="component" value="Chromosome"/>
</dbReference>
<reference evidence="2 3" key="1">
    <citation type="submission" date="2015-03" db="EMBL/GenBank/DDBJ databases">
        <title>Comparative analysis of the OM43 clade including a novel species from Red Sea uncovers genomic and metabolic diversity among marine methylotrophs.</title>
        <authorList>
            <person name="Jimenez-Infante F."/>
            <person name="Ngugi D.K."/>
            <person name="Vinu M."/>
            <person name="Alam I."/>
            <person name="Kamau A."/>
            <person name="Blom J."/>
            <person name="Bajic V.B."/>
            <person name="Stingl U."/>
        </authorList>
    </citation>
    <scope>NUCLEOTIDE SEQUENCE [LARGE SCALE GENOMIC DNA]</scope>
    <source>
        <strain evidence="2 3">MBRSH7</strain>
    </source>
</reference>
<dbReference type="NCBIfam" id="TIGR01244">
    <property type="entry name" value="TIGR01244 family sulfur transferase"/>
    <property type="match status" value="1"/>
</dbReference>
<organism evidence="2 3">
    <name type="scientific">Methylophilales bacterium MBRS-H7</name>
    <dbReference type="NCBI Taxonomy" id="1623450"/>
    <lineage>
        <taxon>Bacteria</taxon>
        <taxon>Pseudomonadati</taxon>
        <taxon>Pseudomonadota</taxon>
        <taxon>Betaproteobacteria</taxon>
        <taxon>Nitrosomonadales</taxon>
        <taxon>OM43 clade</taxon>
    </lineage>
</organism>